<evidence type="ECO:0000256" key="1">
    <source>
        <dbReference type="ARBA" id="ARBA00004173"/>
    </source>
</evidence>
<keyword evidence="7" id="KW-0679">Respiratory chain</keyword>
<organism evidence="16 17">
    <name type="scientific">Aromia moschata</name>
    <dbReference type="NCBI Taxonomy" id="1265417"/>
    <lineage>
        <taxon>Eukaryota</taxon>
        <taxon>Metazoa</taxon>
        <taxon>Ecdysozoa</taxon>
        <taxon>Arthropoda</taxon>
        <taxon>Hexapoda</taxon>
        <taxon>Insecta</taxon>
        <taxon>Pterygota</taxon>
        <taxon>Neoptera</taxon>
        <taxon>Endopterygota</taxon>
        <taxon>Coleoptera</taxon>
        <taxon>Polyphaga</taxon>
        <taxon>Cucujiformia</taxon>
        <taxon>Chrysomeloidea</taxon>
        <taxon>Cerambycidae</taxon>
        <taxon>Cerambycinae</taxon>
        <taxon>Callichromatini</taxon>
        <taxon>Aromia</taxon>
    </lineage>
</organism>
<dbReference type="PANTHER" id="PTHR20863">
    <property type="entry name" value="ACYL CARRIER PROTEIN"/>
    <property type="match status" value="1"/>
</dbReference>
<dbReference type="NCBIfam" id="NF002148">
    <property type="entry name" value="PRK00982.1-2"/>
    <property type="match status" value="1"/>
</dbReference>
<dbReference type="AlphaFoldDB" id="A0AAV8Z4E8"/>
<dbReference type="InterPro" id="IPR036736">
    <property type="entry name" value="ACP-like_sf"/>
</dbReference>
<evidence type="ECO:0000256" key="13">
    <source>
        <dbReference type="ARBA" id="ARBA00023160"/>
    </source>
</evidence>
<keyword evidence="17" id="KW-1185">Reference proteome</keyword>
<evidence type="ECO:0000256" key="9">
    <source>
        <dbReference type="ARBA" id="ARBA00022946"/>
    </source>
</evidence>
<evidence type="ECO:0000256" key="2">
    <source>
        <dbReference type="ARBA" id="ARBA00010930"/>
    </source>
</evidence>
<evidence type="ECO:0000256" key="11">
    <source>
        <dbReference type="ARBA" id="ARBA00023098"/>
    </source>
</evidence>
<comment type="function">
    <text evidence="14">Carrier of the growing fatty acid chain in fatty acid biosynthesis.</text>
</comment>
<dbReference type="FunFam" id="1.10.1200.10:FF:000008">
    <property type="entry name" value="Acyl carrier protein"/>
    <property type="match status" value="1"/>
</dbReference>
<dbReference type="GO" id="GO:0000036">
    <property type="term" value="F:acyl carrier activity"/>
    <property type="evidence" value="ECO:0007669"/>
    <property type="project" value="TreeGrafter"/>
</dbReference>
<dbReference type="PROSITE" id="PS50075">
    <property type="entry name" value="CARRIER"/>
    <property type="match status" value="1"/>
</dbReference>
<evidence type="ECO:0000256" key="5">
    <source>
        <dbReference type="ARBA" id="ARBA00022516"/>
    </source>
</evidence>
<feature type="domain" description="Carrier" evidence="15">
    <location>
        <begin position="106"/>
        <end position="181"/>
    </location>
</feature>
<evidence type="ECO:0000256" key="7">
    <source>
        <dbReference type="ARBA" id="ARBA00022660"/>
    </source>
</evidence>
<name>A0AAV8Z4E8_9CUCU</name>
<keyword evidence="11" id="KW-0443">Lipid metabolism</keyword>
<dbReference type="GO" id="GO:0031966">
    <property type="term" value="C:mitochondrial membrane"/>
    <property type="evidence" value="ECO:0007669"/>
    <property type="project" value="UniProtKB-ARBA"/>
</dbReference>
<dbReference type="GO" id="GO:0000035">
    <property type="term" value="F:acyl binding"/>
    <property type="evidence" value="ECO:0007669"/>
    <property type="project" value="TreeGrafter"/>
</dbReference>
<keyword evidence="12" id="KW-0496">Mitochondrion</keyword>
<keyword evidence="4 14" id="KW-0596">Phosphopantetheine</keyword>
<evidence type="ECO:0000259" key="15">
    <source>
        <dbReference type="PROSITE" id="PS50075"/>
    </source>
</evidence>
<keyword evidence="9" id="KW-0809">Transit peptide</keyword>
<keyword evidence="3" id="KW-0813">Transport</keyword>
<keyword evidence="8" id="KW-0276">Fatty acid metabolism</keyword>
<keyword evidence="13 14" id="KW-0275">Fatty acid biosynthesis</keyword>
<evidence type="ECO:0000256" key="6">
    <source>
        <dbReference type="ARBA" id="ARBA00022553"/>
    </source>
</evidence>
<keyword evidence="10" id="KW-0249">Electron transport</keyword>
<evidence type="ECO:0000256" key="8">
    <source>
        <dbReference type="ARBA" id="ARBA00022832"/>
    </source>
</evidence>
<keyword evidence="6" id="KW-0597">Phosphoprotein</keyword>
<comment type="similarity">
    <text evidence="2">Belongs to the acyl carrier protein (ACP) family.</text>
</comment>
<dbReference type="InterPro" id="IPR003231">
    <property type="entry name" value="ACP"/>
</dbReference>
<evidence type="ECO:0000256" key="14">
    <source>
        <dbReference type="RuleBase" id="RU000722"/>
    </source>
</evidence>
<protein>
    <recommendedName>
        <fullName evidence="14">Acyl carrier protein</fullName>
    </recommendedName>
</protein>
<keyword evidence="5 14" id="KW-0444">Lipid biosynthesis</keyword>
<dbReference type="SUPFAM" id="SSF47336">
    <property type="entry name" value="ACP-like"/>
    <property type="match status" value="1"/>
</dbReference>
<evidence type="ECO:0000256" key="10">
    <source>
        <dbReference type="ARBA" id="ARBA00022982"/>
    </source>
</evidence>
<comment type="subcellular location">
    <subcellularLocation>
        <location evidence="1">Mitochondrion</location>
    </subcellularLocation>
</comment>
<evidence type="ECO:0000256" key="4">
    <source>
        <dbReference type="ARBA" id="ARBA00022450"/>
    </source>
</evidence>
<accession>A0AAV8Z4E8</accession>
<dbReference type="GO" id="GO:0045271">
    <property type="term" value="C:respiratory chain complex I"/>
    <property type="evidence" value="ECO:0007669"/>
    <property type="project" value="UniProtKB-ARBA"/>
</dbReference>
<proteinExistence type="inferred from homology"/>
<dbReference type="PANTHER" id="PTHR20863:SF28">
    <property type="entry name" value="ACYL CARRIER PROTEIN, MITOCHONDRIAL"/>
    <property type="match status" value="1"/>
</dbReference>
<comment type="caution">
    <text evidence="16">The sequence shown here is derived from an EMBL/GenBank/DDBJ whole genome shotgun (WGS) entry which is preliminary data.</text>
</comment>
<dbReference type="Pfam" id="PF00550">
    <property type="entry name" value="PP-binding"/>
    <property type="match status" value="1"/>
</dbReference>
<evidence type="ECO:0000256" key="12">
    <source>
        <dbReference type="ARBA" id="ARBA00023128"/>
    </source>
</evidence>
<dbReference type="EMBL" id="JAPWTK010000014">
    <property type="protein sequence ID" value="KAJ8959059.1"/>
    <property type="molecule type" value="Genomic_DNA"/>
</dbReference>
<dbReference type="HAMAP" id="MF_01217">
    <property type="entry name" value="Acyl_carrier"/>
    <property type="match status" value="1"/>
</dbReference>
<evidence type="ECO:0000313" key="17">
    <source>
        <dbReference type="Proteomes" id="UP001162162"/>
    </source>
</evidence>
<reference evidence="16" key="1">
    <citation type="journal article" date="2023" name="Insect Mol. Biol.">
        <title>Genome sequencing provides insights into the evolution of gene families encoding plant cell wall-degrading enzymes in longhorned beetles.</title>
        <authorList>
            <person name="Shin N.R."/>
            <person name="Okamura Y."/>
            <person name="Kirsch R."/>
            <person name="Pauchet Y."/>
        </authorList>
    </citation>
    <scope>NUCLEOTIDE SEQUENCE</scope>
    <source>
        <strain evidence="16">AMC_N1</strain>
    </source>
</reference>
<dbReference type="InterPro" id="IPR009081">
    <property type="entry name" value="PP-bd_ACP"/>
</dbReference>
<gene>
    <name evidence="16" type="ORF">NQ318_022315</name>
</gene>
<dbReference type="Proteomes" id="UP001162162">
    <property type="component" value="Unassembled WGS sequence"/>
</dbReference>
<sequence>MAGIVKNIRLLTRNTRYLRTLAVRPLSVTIDKLNHPQEKFYNKNSLFLSCQTRFYSPEVKKVKPSEEEIKERVLKVCASYDKVTADKRLVTPLERSYSAKPPLTLKLIADRVLLVLQLYDKVNPDKLTLESHFINDLGLDSLDHVEVIMAIEDEFGFEIPDSDAEKLLRPCDIVRYVGDKEDIYE</sequence>
<dbReference type="Gene3D" id="1.10.1200.10">
    <property type="entry name" value="ACP-like"/>
    <property type="match status" value="1"/>
</dbReference>
<evidence type="ECO:0000313" key="16">
    <source>
        <dbReference type="EMBL" id="KAJ8959059.1"/>
    </source>
</evidence>
<evidence type="ECO:0000256" key="3">
    <source>
        <dbReference type="ARBA" id="ARBA00022448"/>
    </source>
</evidence>